<dbReference type="PROSITE" id="PS00107">
    <property type="entry name" value="PROTEIN_KINASE_ATP"/>
    <property type="match status" value="1"/>
</dbReference>
<comment type="subunit">
    <text evidence="1">Monomer.</text>
</comment>
<name>A0A077ZRE1_STYLE</name>
<dbReference type="PROSITE" id="PS50011">
    <property type="entry name" value="PROTEIN_KINASE_DOM"/>
    <property type="match status" value="1"/>
</dbReference>
<evidence type="ECO:0000256" key="2">
    <source>
        <dbReference type="ARBA" id="ARBA00022527"/>
    </source>
</evidence>
<dbReference type="AlphaFoldDB" id="A0A077ZRE1"/>
<proteinExistence type="predicted"/>
<dbReference type="InParanoid" id="A0A077ZRE1"/>
<evidence type="ECO:0000256" key="4">
    <source>
        <dbReference type="ARBA" id="ARBA00022741"/>
    </source>
</evidence>
<evidence type="ECO:0000313" key="11">
    <source>
        <dbReference type="Proteomes" id="UP000039865"/>
    </source>
</evidence>
<dbReference type="SUPFAM" id="SSF50729">
    <property type="entry name" value="PH domain-like"/>
    <property type="match status" value="1"/>
</dbReference>
<dbReference type="FunFam" id="3.30.200.20:FF:000003">
    <property type="entry name" value="Non-specific serine/threonine protein kinase"/>
    <property type="match status" value="1"/>
</dbReference>
<accession>A0A077ZRE1</accession>
<protein>
    <recommendedName>
        <fullName evidence="9">Protein kinase domain-containing protein</fullName>
    </recommendedName>
</protein>
<dbReference type="CDD" id="cd05117">
    <property type="entry name" value="STKc_CAMK"/>
    <property type="match status" value="1"/>
</dbReference>
<sequence>MPVVNDQLVTAEGKFTQEGGGVTNFKDRVENLQQLHEILDLCFGANQKIDLEQFSRINEEIASDSLLLVKKSSTPNNNANRKTLASPRMTQSQHYSPNTQTETRTTNPVPSSQDKYVEKPEQSKKKRKLFIPRVESLDGESKTSSIPNFQMDQSFEPPKDINELFIDNVKQSSFGSSDSRQPNNSSNNNNVMNIDFSYQIQSIAIQKQTLQRRLSQFKYCACGLPIDEFQDSCDSCQGLSTLQFEGAIFKKQKKGGIFKLYWYVLLGKELYTYKTKGDQKHKEMQSLVGVHVKDQEPEQVDEYTILFPFQEEKLRWMDFIKQVIGYSDFFQYYEVGDTLGSGKYGVVRKAYHKKQPKQVAVKFIKKKDLTLKDLELMKREIEVLKVCQHPNIIKLEDVFENQDFLFIVMEYVSGGDFFGYLQNRGFRLTEERARQICHQIATALYYLHSFGIAHRDLKPENILMHNSADDSEVKIVDFGLSKSFAPSEKSLEPYGTISYVAPEILLQQPYDKKVDLWSLGVILHAMLSGTLPFDDPNQVEVARKIVNQNVAFNNPIWNSISAEAKDLISSLQQVLEHQWIAKRNKKIANFRKKSSDEGDRIKQFIAYTNTDLEKARLNSPRLTKY</sequence>
<evidence type="ECO:0000256" key="5">
    <source>
        <dbReference type="ARBA" id="ARBA00022777"/>
    </source>
</evidence>
<dbReference type="GO" id="GO:0005524">
    <property type="term" value="F:ATP binding"/>
    <property type="evidence" value="ECO:0007669"/>
    <property type="project" value="UniProtKB-UniRule"/>
</dbReference>
<feature type="domain" description="Protein kinase" evidence="9">
    <location>
        <begin position="333"/>
        <end position="625"/>
    </location>
</feature>
<dbReference type="InterPro" id="IPR008271">
    <property type="entry name" value="Ser/Thr_kinase_AS"/>
</dbReference>
<dbReference type="FunFam" id="1.10.510.10:FF:000571">
    <property type="entry name" value="Maternal embryonic leucine zipper kinase"/>
    <property type="match status" value="1"/>
</dbReference>
<dbReference type="InterPro" id="IPR011009">
    <property type="entry name" value="Kinase-like_dom_sf"/>
</dbReference>
<evidence type="ECO:0000256" key="8">
    <source>
        <dbReference type="SAM" id="MobiDB-lite"/>
    </source>
</evidence>
<dbReference type="PANTHER" id="PTHR24347">
    <property type="entry name" value="SERINE/THREONINE-PROTEIN KINASE"/>
    <property type="match status" value="1"/>
</dbReference>
<keyword evidence="6 7" id="KW-0067">ATP-binding</keyword>
<dbReference type="Proteomes" id="UP000039865">
    <property type="component" value="Unassembled WGS sequence"/>
</dbReference>
<keyword evidence="5" id="KW-0418">Kinase</keyword>
<dbReference type="InterPro" id="IPR011993">
    <property type="entry name" value="PH-like_dom_sf"/>
</dbReference>
<keyword evidence="3" id="KW-0808">Transferase</keyword>
<dbReference type="Gene3D" id="2.30.29.30">
    <property type="entry name" value="Pleckstrin-homology domain (PH domain)/Phosphotyrosine-binding domain (PTB)"/>
    <property type="match status" value="1"/>
</dbReference>
<keyword evidence="2" id="KW-0723">Serine/threonine-protein kinase</keyword>
<dbReference type="Pfam" id="PF00069">
    <property type="entry name" value="Pkinase"/>
    <property type="match status" value="1"/>
</dbReference>
<organism evidence="10 11">
    <name type="scientific">Stylonychia lemnae</name>
    <name type="common">Ciliate</name>
    <dbReference type="NCBI Taxonomy" id="5949"/>
    <lineage>
        <taxon>Eukaryota</taxon>
        <taxon>Sar</taxon>
        <taxon>Alveolata</taxon>
        <taxon>Ciliophora</taxon>
        <taxon>Intramacronucleata</taxon>
        <taxon>Spirotrichea</taxon>
        <taxon>Stichotrichia</taxon>
        <taxon>Sporadotrichida</taxon>
        <taxon>Oxytrichidae</taxon>
        <taxon>Stylonychinae</taxon>
        <taxon>Stylonychia</taxon>
    </lineage>
</organism>
<dbReference type="PROSITE" id="PS00108">
    <property type="entry name" value="PROTEIN_KINASE_ST"/>
    <property type="match status" value="1"/>
</dbReference>
<evidence type="ECO:0000313" key="10">
    <source>
        <dbReference type="EMBL" id="CDW72462.1"/>
    </source>
</evidence>
<dbReference type="OrthoDB" id="307885at2759"/>
<dbReference type="Gene3D" id="1.10.510.10">
    <property type="entry name" value="Transferase(Phosphotransferase) domain 1"/>
    <property type="match status" value="1"/>
</dbReference>
<reference evidence="10 11" key="1">
    <citation type="submission" date="2014-06" db="EMBL/GenBank/DDBJ databases">
        <authorList>
            <person name="Swart Estienne"/>
        </authorList>
    </citation>
    <scope>NUCLEOTIDE SEQUENCE [LARGE SCALE GENOMIC DNA]</scope>
    <source>
        <strain evidence="10 11">130c</strain>
    </source>
</reference>
<evidence type="ECO:0000256" key="6">
    <source>
        <dbReference type="ARBA" id="ARBA00022840"/>
    </source>
</evidence>
<keyword evidence="4 7" id="KW-0547">Nucleotide-binding</keyword>
<dbReference type="GO" id="GO:0004674">
    <property type="term" value="F:protein serine/threonine kinase activity"/>
    <property type="evidence" value="ECO:0007669"/>
    <property type="project" value="UniProtKB-KW"/>
</dbReference>
<dbReference type="SMART" id="SM00220">
    <property type="entry name" value="S_TKc"/>
    <property type="match status" value="1"/>
</dbReference>
<evidence type="ECO:0000256" key="3">
    <source>
        <dbReference type="ARBA" id="ARBA00022679"/>
    </source>
</evidence>
<feature type="compositionally biased region" description="Polar residues" evidence="8">
    <location>
        <begin position="71"/>
        <end position="114"/>
    </location>
</feature>
<gene>
    <name evidence="10" type="primary">Contig17131.g831</name>
    <name evidence="10" type="ORF">STYLEM_1422</name>
</gene>
<keyword evidence="11" id="KW-1185">Reference proteome</keyword>
<evidence type="ECO:0000256" key="7">
    <source>
        <dbReference type="PROSITE-ProRule" id="PRU10141"/>
    </source>
</evidence>
<evidence type="ECO:0000259" key="9">
    <source>
        <dbReference type="PROSITE" id="PS50011"/>
    </source>
</evidence>
<dbReference type="InterPro" id="IPR017441">
    <property type="entry name" value="Protein_kinase_ATP_BS"/>
</dbReference>
<feature type="binding site" evidence="7">
    <location>
        <position position="366"/>
    </location>
    <ligand>
        <name>ATP</name>
        <dbReference type="ChEBI" id="CHEBI:30616"/>
    </ligand>
</feature>
<feature type="region of interest" description="Disordered" evidence="8">
    <location>
        <begin position="71"/>
        <end position="154"/>
    </location>
</feature>
<evidence type="ECO:0000256" key="1">
    <source>
        <dbReference type="ARBA" id="ARBA00011245"/>
    </source>
</evidence>
<feature type="compositionally biased region" description="Polar residues" evidence="8">
    <location>
        <begin position="142"/>
        <end position="153"/>
    </location>
</feature>
<dbReference type="InterPro" id="IPR000719">
    <property type="entry name" value="Prot_kinase_dom"/>
</dbReference>
<dbReference type="SUPFAM" id="SSF56112">
    <property type="entry name" value="Protein kinase-like (PK-like)"/>
    <property type="match status" value="1"/>
</dbReference>
<dbReference type="EMBL" id="CCKQ01001358">
    <property type="protein sequence ID" value="CDW72462.1"/>
    <property type="molecule type" value="Genomic_DNA"/>
</dbReference>